<evidence type="ECO:0000256" key="1">
    <source>
        <dbReference type="SAM" id="MobiDB-lite"/>
    </source>
</evidence>
<feature type="compositionally biased region" description="Pro residues" evidence="1">
    <location>
        <begin position="205"/>
        <end position="216"/>
    </location>
</feature>
<feature type="compositionally biased region" description="Basic and acidic residues" evidence="1">
    <location>
        <begin position="474"/>
        <end position="483"/>
    </location>
</feature>
<keyword evidence="3" id="KW-1185">Reference proteome</keyword>
<feature type="compositionally biased region" description="Basic and acidic residues" evidence="1">
    <location>
        <begin position="369"/>
        <end position="379"/>
    </location>
</feature>
<reference evidence="2" key="1">
    <citation type="journal article" date="2020" name="Stud. Mycol.">
        <title>101 Dothideomycetes genomes: a test case for predicting lifestyles and emergence of pathogens.</title>
        <authorList>
            <person name="Haridas S."/>
            <person name="Albert R."/>
            <person name="Binder M."/>
            <person name="Bloem J."/>
            <person name="Labutti K."/>
            <person name="Salamov A."/>
            <person name="Andreopoulos B."/>
            <person name="Baker S."/>
            <person name="Barry K."/>
            <person name="Bills G."/>
            <person name="Bluhm B."/>
            <person name="Cannon C."/>
            <person name="Castanera R."/>
            <person name="Culley D."/>
            <person name="Daum C."/>
            <person name="Ezra D."/>
            <person name="Gonzalez J."/>
            <person name="Henrissat B."/>
            <person name="Kuo A."/>
            <person name="Liang C."/>
            <person name="Lipzen A."/>
            <person name="Lutzoni F."/>
            <person name="Magnuson J."/>
            <person name="Mondo S."/>
            <person name="Nolan M."/>
            <person name="Ohm R."/>
            <person name="Pangilinan J."/>
            <person name="Park H.-J."/>
            <person name="Ramirez L."/>
            <person name="Alfaro M."/>
            <person name="Sun H."/>
            <person name="Tritt A."/>
            <person name="Yoshinaga Y."/>
            <person name="Zwiers L.-H."/>
            <person name="Turgeon B."/>
            <person name="Goodwin S."/>
            <person name="Spatafora J."/>
            <person name="Crous P."/>
            <person name="Grigoriev I."/>
        </authorList>
    </citation>
    <scope>NUCLEOTIDE SEQUENCE</scope>
    <source>
        <strain evidence="2">ATCC 74209</strain>
    </source>
</reference>
<comment type="caution">
    <text evidence="2">The sequence shown here is derived from an EMBL/GenBank/DDBJ whole genome shotgun (WGS) entry which is preliminary data.</text>
</comment>
<feature type="compositionally biased region" description="Gly residues" evidence="1">
    <location>
        <begin position="290"/>
        <end position="308"/>
    </location>
</feature>
<dbReference type="AlphaFoldDB" id="A0A9P4MWZ6"/>
<name>A0A9P4MWZ6_9PLEO</name>
<dbReference type="EMBL" id="ML994075">
    <property type="protein sequence ID" value="KAF2199445.1"/>
    <property type="molecule type" value="Genomic_DNA"/>
</dbReference>
<feature type="compositionally biased region" description="Low complexity" evidence="1">
    <location>
        <begin position="30"/>
        <end position="42"/>
    </location>
</feature>
<feature type="compositionally biased region" description="Polar residues" evidence="1">
    <location>
        <begin position="426"/>
        <end position="451"/>
    </location>
</feature>
<organism evidence="2 3">
    <name type="scientific">Delitschia confertaspora ATCC 74209</name>
    <dbReference type="NCBI Taxonomy" id="1513339"/>
    <lineage>
        <taxon>Eukaryota</taxon>
        <taxon>Fungi</taxon>
        <taxon>Dikarya</taxon>
        <taxon>Ascomycota</taxon>
        <taxon>Pezizomycotina</taxon>
        <taxon>Dothideomycetes</taxon>
        <taxon>Pleosporomycetidae</taxon>
        <taxon>Pleosporales</taxon>
        <taxon>Delitschiaceae</taxon>
        <taxon>Delitschia</taxon>
    </lineage>
</organism>
<gene>
    <name evidence="2" type="ORF">GQ43DRAFT_116555</name>
</gene>
<proteinExistence type="predicted"/>
<accession>A0A9P4MWZ6</accession>
<feature type="compositionally biased region" description="Polar residues" evidence="1">
    <location>
        <begin position="330"/>
        <end position="342"/>
    </location>
</feature>
<feature type="region of interest" description="Disordered" evidence="1">
    <location>
        <begin position="126"/>
        <end position="528"/>
    </location>
</feature>
<evidence type="ECO:0000313" key="2">
    <source>
        <dbReference type="EMBL" id="KAF2199445.1"/>
    </source>
</evidence>
<protein>
    <submittedName>
        <fullName evidence="2">Uncharacterized protein</fullName>
    </submittedName>
</protein>
<sequence>MKTLLSKPWDPQTQPRRSLRPTAYYMSVKPSEYPQQQEQPETPRNKSRRKSRWETASKPRESVPFQIHSAQLYGAVPGYNKGKIGPVLTPEIELASKALKLSAKVESKIILKESSATTPVWKAAAELGARKNSQNQDVPPTPLYDERNIPPPPPGLPPTIYDQTNIPPRPSGPPPAIHDEMNISPAPSGPYPPLLSPSKVYDTNNPPPPPRGPPPAVDEDAVIAESDGRGAERGTGMKDAHNGPPSRRNSDASIESLGLSDVTIEPSAPPAPKPQPSALTKSATIAGTPGVTGGEGASGTPGAAGGDGAAATISLQRLKTGPSRDDIRSHNSLPNAPTDQRPPNTPRGAKLPNTPTEPRPKNGSPVHMNPDRAKVREIIHLNTQPNTPTAQSEIPMNPARAAILASSKGSSGPAKTKPLKHPLLPHNSSNLTPLKASTSANQAKTPSTNKPRSPRPMPNISMNPDRAALLGESYEEHLNHRNDSLPATQAVPPGGSGYGPGEGKYDVSRGPRRRPILPHAQRELFPTG</sequence>
<feature type="compositionally biased region" description="Basic and acidic residues" evidence="1">
    <location>
        <begin position="226"/>
        <end position="241"/>
    </location>
</feature>
<feature type="compositionally biased region" description="Pro residues" evidence="1">
    <location>
        <begin position="167"/>
        <end position="176"/>
    </location>
</feature>
<evidence type="ECO:0000313" key="3">
    <source>
        <dbReference type="Proteomes" id="UP000799536"/>
    </source>
</evidence>
<feature type="region of interest" description="Disordered" evidence="1">
    <location>
        <begin position="1"/>
        <end position="62"/>
    </location>
</feature>
<dbReference type="Proteomes" id="UP000799536">
    <property type="component" value="Unassembled WGS sequence"/>
</dbReference>
<feature type="compositionally biased region" description="Polar residues" evidence="1">
    <location>
        <begin position="381"/>
        <end position="394"/>
    </location>
</feature>
<feature type="compositionally biased region" description="Basic and acidic residues" evidence="1">
    <location>
        <begin position="52"/>
        <end position="61"/>
    </location>
</feature>